<reference evidence="12 13" key="1">
    <citation type="submission" date="2018-12" db="EMBL/GenBank/DDBJ databases">
        <authorList>
            <person name="Sun L."/>
            <person name="Chen Z."/>
        </authorList>
    </citation>
    <scope>NUCLEOTIDE SEQUENCE [LARGE SCALE GENOMIC DNA]</scope>
    <source>
        <strain evidence="12 13">LMG 29736</strain>
    </source>
</reference>
<comment type="caution">
    <text evidence="12">The sequence shown here is derived from an EMBL/GenBank/DDBJ whole genome shotgun (WGS) entry which is preliminary data.</text>
</comment>
<comment type="catalytic activity">
    <reaction evidence="9 10">
        <text>N(6)-[(R)-lipoyl]-L-lysyl-[protein] + pyruvate + H(+) = N(6)-[(R)-S(8)-acetyldihydrolipoyl]-L-lysyl-[protein] + CO2</text>
        <dbReference type="Rhea" id="RHEA:19189"/>
        <dbReference type="Rhea" id="RHEA-COMP:10474"/>
        <dbReference type="Rhea" id="RHEA-COMP:10478"/>
        <dbReference type="ChEBI" id="CHEBI:15361"/>
        <dbReference type="ChEBI" id="CHEBI:15378"/>
        <dbReference type="ChEBI" id="CHEBI:16526"/>
        <dbReference type="ChEBI" id="CHEBI:83099"/>
        <dbReference type="ChEBI" id="CHEBI:83111"/>
        <dbReference type="EC" id="1.2.4.1"/>
    </reaction>
</comment>
<proteinExistence type="predicted"/>
<gene>
    <name evidence="12" type="primary">pdhA</name>
    <name evidence="12" type="ORF">D5F11_009415</name>
</gene>
<dbReference type="InterPro" id="IPR029061">
    <property type="entry name" value="THDP-binding"/>
</dbReference>
<organism evidence="12 13">
    <name type="scientific">Siminovitchia terrae</name>
    <name type="common">Bacillus terrae</name>
    <dbReference type="NCBI Taxonomy" id="1914933"/>
    <lineage>
        <taxon>Bacteria</taxon>
        <taxon>Bacillati</taxon>
        <taxon>Bacillota</taxon>
        <taxon>Bacilli</taxon>
        <taxon>Bacillales</taxon>
        <taxon>Bacillaceae</taxon>
        <taxon>Siminovitchia</taxon>
    </lineage>
</organism>
<protein>
    <recommendedName>
        <fullName evidence="4 10">Pyruvate dehydrogenase E1 component subunit alpha</fullName>
        <ecNumber evidence="3 10">1.2.4.1</ecNumber>
    </recommendedName>
</protein>
<comment type="subunit">
    <text evidence="2 10">Heterodimer of an alpha and a beta chain.</text>
</comment>
<dbReference type="EMBL" id="QYTW02000007">
    <property type="protein sequence ID" value="RST59923.1"/>
    <property type="molecule type" value="Genomic_DNA"/>
</dbReference>
<evidence type="ECO:0000256" key="3">
    <source>
        <dbReference type="ARBA" id="ARBA00012281"/>
    </source>
</evidence>
<dbReference type="GO" id="GO:0004739">
    <property type="term" value="F:pyruvate dehydrogenase (acetyl-transferring) activity"/>
    <property type="evidence" value="ECO:0007669"/>
    <property type="project" value="UniProtKB-UniRule"/>
</dbReference>
<dbReference type="CDD" id="cd02000">
    <property type="entry name" value="TPP_E1_PDC_ADC_BCADC"/>
    <property type="match status" value="1"/>
</dbReference>
<evidence type="ECO:0000256" key="7">
    <source>
        <dbReference type="ARBA" id="ARBA00023317"/>
    </source>
</evidence>
<keyword evidence="6 10" id="KW-0786">Thiamine pyrophosphate</keyword>
<keyword evidence="7 10" id="KW-0670">Pyruvate</keyword>
<evidence type="ECO:0000256" key="2">
    <source>
        <dbReference type="ARBA" id="ARBA00011870"/>
    </source>
</evidence>
<name>A0A429X9X9_SIMTE</name>
<dbReference type="OrthoDB" id="9766715at2"/>
<dbReference type="SUPFAM" id="SSF52518">
    <property type="entry name" value="Thiamin diphosphate-binding fold (THDP-binding)"/>
    <property type="match status" value="1"/>
</dbReference>
<evidence type="ECO:0000256" key="1">
    <source>
        <dbReference type="ARBA" id="ARBA00001964"/>
    </source>
</evidence>
<evidence type="ECO:0000256" key="9">
    <source>
        <dbReference type="ARBA" id="ARBA00051231"/>
    </source>
</evidence>
<comment type="cofactor">
    <cofactor evidence="1 10">
        <name>thiamine diphosphate</name>
        <dbReference type="ChEBI" id="CHEBI:58937"/>
    </cofactor>
</comment>
<dbReference type="InterPro" id="IPR017596">
    <property type="entry name" value="PdhA/BkdA"/>
</dbReference>
<dbReference type="PANTHER" id="PTHR43380">
    <property type="entry name" value="2-OXOISOVALERATE DEHYDROGENASE SUBUNIT ALPHA, MITOCHONDRIAL"/>
    <property type="match status" value="1"/>
</dbReference>
<feature type="domain" description="Dehydrogenase E1 component" evidence="11">
    <location>
        <begin position="42"/>
        <end position="331"/>
    </location>
</feature>
<dbReference type="GO" id="GO:0009083">
    <property type="term" value="P:branched-chain amino acid catabolic process"/>
    <property type="evidence" value="ECO:0007669"/>
    <property type="project" value="TreeGrafter"/>
</dbReference>
<dbReference type="RefSeq" id="WP_120118193.1">
    <property type="nucleotide sequence ID" value="NZ_BORI01000010.1"/>
</dbReference>
<dbReference type="EC" id="1.2.4.1" evidence="3 10"/>
<accession>A0A429X9X9</accession>
<evidence type="ECO:0000313" key="12">
    <source>
        <dbReference type="EMBL" id="RST59923.1"/>
    </source>
</evidence>
<dbReference type="Pfam" id="PF00676">
    <property type="entry name" value="E1_dh"/>
    <property type="match status" value="1"/>
</dbReference>
<evidence type="ECO:0000256" key="10">
    <source>
        <dbReference type="RuleBase" id="RU366007"/>
    </source>
</evidence>
<dbReference type="InterPro" id="IPR001017">
    <property type="entry name" value="DH_E1"/>
</dbReference>
<dbReference type="Proteomes" id="UP000287296">
    <property type="component" value="Unassembled WGS sequence"/>
</dbReference>
<keyword evidence="5 10" id="KW-0560">Oxidoreductase</keyword>
<dbReference type="PANTHER" id="PTHR43380:SF1">
    <property type="entry name" value="2-OXOISOVALERATE DEHYDROGENASE SUBUNIT ALPHA, MITOCHONDRIAL"/>
    <property type="match status" value="1"/>
</dbReference>
<evidence type="ECO:0000256" key="4">
    <source>
        <dbReference type="ARBA" id="ARBA00014159"/>
    </source>
</evidence>
<dbReference type="AlphaFoldDB" id="A0A429X9X9"/>
<dbReference type="NCBIfam" id="TIGR03181">
    <property type="entry name" value="PDH_E1_alph_x"/>
    <property type="match status" value="1"/>
</dbReference>
<evidence type="ECO:0000256" key="6">
    <source>
        <dbReference type="ARBA" id="ARBA00023052"/>
    </source>
</evidence>
<comment type="function">
    <text evidence="8 10">The pyruvate dehydrogenase complex catalyzes the overall conversion of pyruvate to acetyl-CoA and CO(2). It contains multiple copies of three enzymatic components: pyruvate dehydrogenase (E1), dihydrolipoamide acetyltransferase (E2) and lipoamide dehydrogenase (E3).</text>
</comment>
<dbReference type="InterPro" id="IPR050771">
    <property type="entry name" value="Alpha-ketoacid_DH_E1_comp"/>
</dbReference>
<evidence type="ECO:0000256" key="8">
    <source>
        <dbReference type="ARBA" id="ARBA00025211"/>
    </source>
</evidence>
<dbReference type="Gene3D" id="3.40.50.970">
    <property type="match status" value="1"/>
</dbReference>
<evidence type="ECO:0000313" key="13">
    <source>
        <dbReference type="Proteomes" id="UP000287296"/>
    </source>
</evidence>
<evidence type="ECO:0000259" key="11">
    <source>
        <dbReference type="Pfam" id="PF00676"/>
    </source>
</evidence>
<evidence type="ECO:0000256" key="5">
    <source>
        <dbReference type="ARBA" id="ARBA00023002"/>
    </source>
</evidence>
<sequence length="359" mass="40541">MNNLLHEINEFETFQLLNENGEVVHNDLLPELSDKELQLLMERMIYTRTIDQRCISLSRQGRLGFYAPVAGQEASMIGTQFVLEKEDWILPGYRDLPQMLFQGVPLSQLFQWSRGHHKGGRMPEGVNVTPPQIIIGAQIVQAAGVGLGLKKRGKKNVAITYTGDGGSSQGDFYEGINFAGVFNAQTIFVVQNNQFAISTPFEKQTAAKSIAHKSVAAGIKGVRVDGMDILATYVVTKEARERAINSNGPTLIETVTYRYGPHSTSGDDPTLYRNEQLEKEWAQKDPITRFRLFLEKQDLWTEEQEFQIIEQAKKDVKNAIKQAESESKTKVSNLIENMYEELPFNLREQLNQVKEKENG</sequence>